<dbReference type="SUPFAM" id="SSF47769">
    <property type="entry name" value="SAM/Pointed domain"/>
    <property type="match status" value="1"/>
</dbReference>
<dbReference type="InterPro" id="IPR013761">
    <property type="entry name" value="SAM/pointed_sf"/>
</dbReference>
<evidence type="ECO:0000313" key="3">
    <source>
        <dbReference type="EMBL" id="KAL2086400.1"/>
    </source>
</evidence>
<comment type="caution">
    <text evidence="3">The sequence shown here is derived from an EMBL/GenBank/DDBJ whole genome shotgun (WGS) entry which is preliminary data.</text>
</comment>
<name>A0ABD1JJ42_9TELE</name>
<feature type="domain" description="SAM" evidence="2">
    <location>
        <begin position="1"/>
        <end position="64"/>
    </location>
</feature>
<dbReference type="PROSITE" id="PS50105">
    <property type="entry name" value="SAM_DOMAIN"/>
    <property type="match status" value="1"/>
</dbReference>
<dbReference type="CDD" id="cd09487">
    <property type="entry name" value="SAM_superfamily"/>
    <property type="match status" value="1"/>
</dbReference>
<evidence type="ECO:0000259" key="2">
    <source>
        <dbReference type="PROSITE" id="PS50105"/>
    </source>
</evidence>
<dbReference type="InterPro" id="IPR001660">
    <property type="entry name" value="SAM"/>
</dbReference>
<dbReference type="SMART" id="SM00454">
    <property type="entry name" value="SAM"/>
    <property type="match status" value="1"/>
</dbReference>
<accession>A0ABD1JJ42</accession>
<dbReference type="Pfam" id="PF07647">
    <property type="entry name" value="SAM_2"/>
    <property type="match status" value="1"/>
</dbReference>
<dbReference type="EMBL" id="JBHFQA010000015">
    <property type="protein sequence ID" value="KAL2086400.1"/>
    <property type="molecule type" value="Genomic_DNA"/>
</dbReference>
<protein>
    <recommendedName>
        <fullName evidence="2">SAM domain-containing protein</fullName>
    </recommendedName>
</protein>
<keyword evidence="4" id="KW-1185">Reference proteome</keyword>
<reference evidence="3 4" key="1">
    <citation type="submission" date="2024-09" db="EMBL/GenBank/DDBJ databases">
        <title>A chromosome-level genome assembly of Gray's grenadier anchovy, Coilia grayii.</title>
        <authorList>
            <person name="Fu Z."/>
        </authorList>
    </citation>
    <scope>NUCLEOTIDE SEQUENCE [LARGE SCALE GENOMIC DNA]</scope>
    <source>
        <strain evidence="3">G4</strain>
        <tissue evidence="3">Muscle</tissue>
    </source>
</reference>
<gene>
    <name evidence="3" type="ORF">ACEWY4_017459</name>
</gene>
<proteinExistence type="predicted"/>
<organism evidence="3 4">
    <name type="scientific">Coilia grayii</name>
    <name type="common">Gray's grenadier anchovy</name>
    <dbReference type="NCBI Taxonomy" id="363190"/>
    <lineage>
        <taxon>Eukaryota</taxon>
        <taxon>Metazoa</taxon>
        <taxon>Chordata</taxon>
        <taxon>Craniata</taxon>
        <taxon>Vertebrata</taxon>
        <taxon>Euteleostomi</taxon>
        <taxon>Actinopterygii</taxon>
        <taxon>Neopterygii</taxon>
        <taxon>Teleostei</taxon>
        <taxon>Clupei</taxon>
        <taxon>Clupeiformes</taxon>
        <taxon>Clupeoidei</taxon>
        <taxon>Engraulidae</taxon>
        <taxon>Coilinae</taxon>
        <taxon>Coilia</taxon>
    </lineage>
</organism>
<feature type="region of interest" description="Disordered" evidence="1">
    <location>
        <begin position="133"/>
        <end position="153"/>
    </location>
</feature>
<dbReference type="Gene3D" id="1.10.150.50">
    <property type="entry name" value="Transcription Factor, Ets-1"/>
    <property type="match status" value="1"/>
</dbReference>
<evidence type="ECO:0000313" key="4">
    <source>
        <dbReference type="Proteomes" id="UP001591681"/>
    </source>
</evidence>
<sequence length="209" mass="23776">MSNRSIAWWLRQIGLPQYTKALEGEYYGLEGLMHVTDRDLRDVGVEDSDHRATILTQLHKHQQKPKPTTDVYATVRRRVSRKHSLGSSLDLGRAQSDLFRQSIVPRLRRRGDNHSHRLSSSCSQLRPLEEFQPDLRPPCQEEEEEGEEGATPRTHKQKQRYNFACVCVCVSVRVCACVCVCVCVSVESHAQDTQAKAEVQLTQTGFVCV</sequence>
<evidence type="ECO:0000256" key="1">
    <source>
        <dbReference type="SAM" id="MobiDB-lite"/>
    </source>
</evidence>
<dbReference type="Proteomes" id="UP001591681">
    <property type="component" value="Unassembled WGS sequence"/>
</dbReference>
<dbReference type="AlphaFoldDB" id="A0ABD1JJ42"/>